<gene>
    <name evidence="2" type="ORF">B0H64DRAFT_465733</name>
</gene>
<reference evidence="2" key="2">
    <citation type="submission" date="2023-06" db="EMBL/GenBank/DDBJ databases">
        <authorList>
            <consortium name="Lawrence Berkeley National Laboratory"/>
            <person name="Haridas S."/>
            <person name="Hensen N."/>
            <person name="Bonometti L."/>
            <person name="Westerberg I."/>
            <person name="Brannstrom I.O."/>
            <person name="Guillou S."/>
            <person name="Cros-Aarteil S."/>
            <person name="Calhoun S."/>
            <person name="Kuo A."/>
            <person name="Mondo S."/>
            <person name="Pangilinan J."/>
            <person name="Riley R."/>
            <person name="Labutti K."/>
            <person name="Andreopoulos B."/>
            <person name="Lipzen A."/>
            <person name="Chen C."/>
            <person name="Yanf M."/>
            <person name="Daum C."/>
            <person name="Ng V."/>
            <person name="Clum A."/>
            <person name="Steindorff A."/>
            <person name="Ohm R."/>
            <person name="Martin F."/>
            <person name="Silar P."/>
            <person name="Natvig D."/>
            <person name="Lalanne C."/>
            <person name="Gautier V."/>
            <person name="Ament-Velasquez S.L."/>
            <person name="Kruys A."/>
            <person name="Hutchinson M.I."/>
            <person name="Powell A.J."/>
            <person name="Barry K."/>
            <person name="Miller A.N."/>
            <person name="Grigoriev I.V."/>
            <person name="Debuchy R."/>
            <person name="Gladieux P."/>
            <person name="Thoren M.H."/>
            <person name="Johannesson H."/>
        </authorList>
    </citation>
    <scope>NUCLEOTIDE SEQUENCE</scope>
    <source>
        <strain evidence="2">CBS 168.71</strain>
    </source>
</reference>
<name>A0AAE0LQF2_9PEZI</name>
<dbReference type="EMBL" id="JAUEPN010000006">
    <property type="protein sequence ID" value="KAK3293465.1"/>
    <property type="molecule type" value="Genomic_DNA"/>
</dbReference>
<feature type="region of interest" description="Disordered" evidence="1">
    <location>
        <begin position="305"/>
        <end position="324"/>
    </location>
</feature>
<dbReference type="RefSeq" id="XP_062656979.1">
    <property type="nucleotide sequence ID" value="XM_062807676.1"/>
</dbReference>
<accession>A0AAE0LQF2</accession>
<dbReference type="AlphaFoldDB" id="A0AAE0LQF2"/>
<evidence type="ECO:0000313" key="3">
    <source>
        <dbReference type="Proteomes" id="UP001278766"/>
    </source>
</evidence>
<feature type="compositionally biased region" description="Basic and acidic residues" evidence="1">
    <location>
        <begin position="305"/>
        <end position="315"/>
    </location>
</feature>
<dbReference type="GeneID" id="87844624"/>
<proteinExistence type="predicted"/>
<protein>
    <submittedName>
        <fullName evidence="2">Uncharacterized protein</fullName>
    </submittedName>
</protein>
<evidence type="ECO:0000313" key="2">
    <source>
        <dbReference type="EMBL" id="KAK3293465.1"/>
    </source>
</evidence>
<reference evidence="2" key="1">
    <citation type="journal article" date="2023" name="Mol. Phylogenet. Evol.">
        <title>Genome-scale phylogeny and comparative genomics of the fungal order Sordariales.</title>
        <authorList>
            <person name="Hensen N."/>
            <person name="Bonometti L."/>
            <person name="Westerberg I."/>
            <person name="Brannstrom I.O."/>
            <person name="Guillou S."/>
            <person name="Cros-Aarteil S."/>
            <person name="Calhoun S."/>
            <person name="Haridas S."/>
            <person name="Kuo A."/>
            <person name="Mondo S."/>
            <person name="Pangilinan J."/>
            <person name="Riley R."/>
            <person name="LaButti K."/>
            <person name="Andreopoulos B."/>
            <person name="Lipzen A."/>
            <person name="Chen C."/>
            <person name="Yan M."/>
            <person name="Daum C."/>
            <person name="Ng V."/>
            <person name="Clum A."/>
            <person name="Steindorff A."/>
            <person name="Ohm R.A."/>
            <person name="Martin F."/>
            <person name="Silar P."/>
            <person name="Natvig D.O."/>
            <person name="Lalanne C."/>
            <person name="Gautier V."/>
            <person name="Ament-Velasquez S.L."/>
            <person name="Kruys A."/>
            <person name="Hutchinson M.I."/>
            <person name="Powell A.J."/>
            <person name="Barry K."/>
            <person name="Miller A.N."/>
            <person name="Grigoriev I.V."/>
            <person name="Debuchy R."/>
            <person name="Gladieux P."/>
            <person name="Hiltunen Thoren M."/>
            <person name="Johannesson H."/>
        </authorList>
    </citation>
    <scope>NUCLEOTIDE SEQUENCE</scope>
    <source>
        <strain evidence="2">CBS 168.71</strain>
    </source>
</reference>
<keyword evidence="3" id="KW-1185">Reference proteome</keyword>
<organism evidence="2 3">
    <name type="scientific">Chaetomium fimeti</name>
    <dbReference type="NCBI Taxonomy" id="1854472"/>
    <lineage>
        <taxon>Eukaryota</taxon>
        <taxon>Fungi</taxon>
        <taxon>Dikarya</taxon>
        <taxon>Ascomycota</taxon>
        <taxon>Pezizomycotina</taxon>
        <taxon>Sordariomycetes</taxon>
        <taxon>Sordariomycetidae</taxon>
        <taxon>Sordariales</taxon>
        <taxon>Chaetomiaceae</taxon>
        <taxon>Chaetomium</taxon>
    </lineage>
</organism>
<comment type="caution">
    <text evidence="2">The sequence shown here is derived from an EMBL/GenBank/DDBJ whole genome shotgun (WGS) entry which is preliminary data.</text>
</comment>
<sequence>MAHRTTPKATPLPWEMAKSFQLQVVKSCCDWAFSDISQPDSAMTRTVGIYSITMSPVLNVVLFGIDELGHKFHFQAILKLYDRRFGERLRMCLGEHVPHTAERELAFQSFVRRGMMDRFLRRREEVPEGEETQRPRGKKLEGSINLLDSPDTAQYFEVKGVILERVPGYPLNELPTSPLAPSNMVLWPGIVQAAVDAVHEVDSRGVLNNNCAPYNIVVNCRSHTPFIVYFASCDFKELLIQRWKDTGRMDDDDDPEIEYWEEVVTANNEGAIGAAMTARLRRMKGLELKIRYPNSQKILEDTKKSKGIESTKDRTGSSGWKIMY</sequence>
<dbReference type="Proteomes" id="UP001278766">
    <property type="component" value="Unassembled WGS sequence"/>
</dbReference>
<evidence type="ECO:0000256" key="1">
    <source>
        <dbReference type="SAM" id="MobiDB-lite"/>
    </source>
</evidence>